<evidence type="ECO:0000256" key="1">
    <source>
        <dbReference type="SAM" id="MobiDB-lite"/>
    </source>
</evidence>
<feature type="compositionally biased region" description="Polar residues" evidence="1">
    <location>
        <begin position="37"/>
        <end position="59"/>
    </location>
</feature>
<organism evidence="2 3">
    <name type="scientific">Kalanchoe fedtschenkoi</name>
    <name type="common">Lavender scallops</name>
    <name type="synonym">South American air plant</name>
    <dbReference type="NCBI Taxonomy" id="63787"/>
    <lineage>
        <taxon>Eukaryota</taxon>
        <taxon>Viridiplantae</taxon>
        <taxon>Streptophyta</taxon>
        <taxon>Embryophyta</taxon>
        <taxon>Tracheophyta</taxon>
        <taxon>Spermatophyta</taxon>
        <taxon>Magnoliopsida</taxon>
        <taxon>eudicotyledons</taxon>
        <taxon>Gunneridae</taxon>
        <taxon>Pentapetalae</taxon>
        <taxon>Saxifragales</taxon>
        <taxon>Crassulaceae</taxon>
        <taxon>Kalanchoe</taxon>
    </lineage>
</organism>
<protein>
    <submittedName>
        <fullName evidence="2">Uncharacterized protein</fullName>
    </submittedName>
</protein>
<feature type="region of interest" description="Disordered" evidence="1">
    <location>
        <begin position="35"/>
        <end position="59"/>
    </location>
</feature>
<feature type="compositionally biased region" description="Basic residues" evidence="1">
    <location>
        <begin position="209"/>
        <end position="218"/>
    </location>
</feature>
<dbReference type="PANTHER" id="PTHR34190:SF3">
    <property type="entry name" value="MICROSPORE-SPECIFIC PROMOTER 2"/>
    <property type="match status" value="1"/>
</dbReference>
<accession>A0A7N0UYL0</accession>
<name>A0A7N0UYL0_KALFE</name>
<feature type="compositionally biased region" description="Basic and acidic residues" evidence="1">
    <location>
        <begin position="199"/>
        <end position="208"/>
    </location>
</feature>
<dbReference type="EnsemblPlants" id="Kaladp0091s0018.1.v1.1">
    <property type="protein sequence ID" value="Kaladp0091s0018.1.v1.1"/>
    <property type="gene ID" value="Kaladp0091s0018.v1.1"/>
</dbReference>
<proteinExistence type="predicted"/>
<dbReference type="Proteomes" id="UP000594263">
    <property type="component" value="Unplaced"/>
</dbReference>
<dbReference type="AlphaFoldDB" id="A0A7N0UYL0"/>
<evidence type="ECO:0000313" key="3">
    <source>
        <dbReference type="Proteomes" id="UP000594263"/>
    </source>
</evidence>
<feature type="region of interest" description="Disordered" evidence="1">
    <location>
        <begin position="169"/>
        <end position="229"/>
    </location>
</feature>
<reference evidence="2" key="1">
    <citation type="submission" date="2021-01" db="UniProtKB">
        <authorList>
            <consortium name="EnsemblPlants"/>
        </authorList>
    </citation>
    <scope>IDENTIFICATION</scope>
</reference>
<evidence type="ECO:0000313" key="2">
    <source>
        <dbReference type="EnsemblPlants" id="Kaladp0091s0018.1.v1.1"/>
    </source>
</evidence>
<keyword evidence="3" id="KW-1185">Reference proteome</keyword>
<dbReference type="Gramene" id="Kaladp0091s0018.1.v1.1">
    <property type="protein sequence ID" value="Kaladp0091s0018.1.v1.1"/>
    <property type="gene ID" value="Kaladp0091s0018.v1.1"/>
</dbReference>
<sequence>MEITTDQTDEKQRSVAILPLLSRIDRLETAMRRLEMKQSSSPSGCSTANTAFSPSSGVTSEHQLPVALDLDVALKETSFKGALLERIKTLENRLFQVTQLLRLRVESEKMEARSSRDHHLSSSSCSFPIFMMSDNPNTRKHVIQANPSSMITNTNYLETQHQAILEAKEEEEEGNITSCKEDEESGECKLQKKKKKKSNKDSKNEHEKRRSNKKKKAAMSKAEREKIKSQNWTTHFKILGC</sequence>
<dbReference type="PANTHER" id="PTHR34190">
    <property type="entry name" value="EXPRESSED PROTEIN"/>
    <property type="match status" value="1"/>
</dbReference>